<organism evidence="1 2">
    <name type="scientific">Prunus dulcis</name>
    <name type="common">Almond</name>
    <name type="synonym">Amygdalus dulcis</name>
    <dbReference type="NCBI Taxonomy" id="3755"/>
    <lineage>
        <taxon>Eukaryota</taxon>
        <taxon>Viridiplantae</taxon>
        <taxon>Streptophyta</taxon>
        <taxon>Embryophyta</taxon>
        <taxon>Tracheophyta</taxon>
        <taxon>Spermatophyta</taxon>
        <taxon>Magnoliopsida</taxon>
        <taxon>eudicotyledons</taxon>
        <taxon>Gunneridae</taxon>
        <taxon>Pentapetalae</taxon>
        <taxon>rosids</taxon>
        <taxon>fabids</taxon>
        <taxon>Rosales</taxon>
        <taxon>Rosaceae</taxon>
        <taxon>Amygdaloideae</taxon>
        <taxon>Amygdaleae</taxon>
        <taxon>Prunus</taxon>
    </lineage>
</organism>
<comment type="caution">
    <text evidence="1">The sequence shown here is derived from an EMBL/GenBank/DDBJ whole genome shotgun (WGS) entry which is preliminary data.</text>
</comment>
<proteinExistence type="predicted"/>
<accession>A0AAD4ZFI5</accession>
<reference evidence="1 2" key="1">
    <citation type="journal article" date="2022" name="G3 (Bethesda)">
        <title>Whole-genome sequence and methylome profiling of the almond [Prunus dulcis (Mill.) D.A. Webb] cultivar 'Nonpareil'.</title>
        <authorList>
            <person name="D'Amico-Willman K.M."/>
            <person name="Ouma W.Z."/>
            <person name="Meulia T."/>
            <person name="Sideli G.M."/>
            <person name="Gradziel T.M."/>
            <person name="Fresnedo-Ramirez J."/>
        </authorList>
    </citation>
    <scope>NUCLEOTIDE SEQUENCE [LARGE SCALE GENOMIC DNA]</scope>
    <source>
        <strain evidence="1">Clone GOH B32 T37-40</strain>
    </source>
</reference>
<dbReference type="AlphaFoldDB" id="A0AAD4ZFI5"/>
<evidence type="ECO:0000313" key="2">
    <source>
        <dbReference type="Proteomes" id="UP001054821"/>
    </source>
</evidence>
<keyword evidence="2" id="KW-1185">Reference proteome</keyword>
<evidence type="ECO:0000313" key="1">
    <source>
        <dbReference type="EMBL" id="KAI5343358.1"/>
    </source>
</evidence>
<name>A0AAD4ZFI5_PRUDU</name>
<protein>
    <submittedName>
        <fullName evidence="1">Uncharacterized protein</fullName>
    </submittedName>
</protein>
<dbReference type="EMBL" id="JAJFAZ020000002">
    <property type="protein sequence ID" value="KAI5343358.1"/>
    <property type="molecule type" value="Genomic_DNA"/>
</dbReference>
<dbReference type="Proteomes" id="UP001054821">
    <property type="component" value="Chromosome 2"/>
</dbReference>
<sequence>MWMLWTERNNIFFGGNPLSVVELVMQAKNDHMELKAAEVGCHRSASLPAPAVRWQPPQQGFLKLNVDAVGILKGTDGLQDSKIRLLVHKLKIRYEHVHRQI</sequence>
<gene>
    <name evidence="1" type="ORF">L3X38_011234</name>
</gene>